<evidence type="ECO:0000256" key="1">
    <source>
        <dbReference type="SAM" id="Phobius"/>
    </source>
</evidence>
<evidence type="ECO:0000313" key="3">
    <source>
        <dbReference type="EMBL" id="RKD73150.1"/>
    </source>
</evidence>
<keyword evidence="1" id="KW-1133">Transmembrane helix</keyword>
<dbReference type="AlphaFoldDB" id="A0A419V3U2"/>
<keyword evidence="1" id="KW-0472">Membrane</keyword>
<proteinExistence type="predicted"/>
<keyword evidence="4" id="KW-1185">Reference proteome</keyword>
<keyword evidence="1" id="KW-0812">Transmembrane</keyword>
<organism evidence="3 4">
    <name type="scientific">Sinobaca qinghaiensis</name>
    <dbReference type="NCBI Taxonomy" id="342944"/>
    <lineage>
        <taxon>Bacteria</taxon>
        <taxon>Bacillati</taxon>
        <taxon>Bacillota</taxon>
        <taxon>Bacilli</taxon>
        <taxon>Bacillales</taxon>
        <taxon>Sporolactobacillaceae</taxon>
        <taxon>Sinobaca</taxon>
    </lineage>
</organism>
<feature type="transmembrane region" description="Helical" evidence="1">
    <location>
        <begin position="51"/>
        <end position="79"/>
    </location>
</feature>
<feature type="transmembrane region" description="Helical" evidence="1">
    <location>
        <begin position="27"/>
        <end position="45"/>
    </location>
</feature>
<reference evidence="3 4" key="1">
    <citation type="submission" date="2018-09" db="EMBL/GenBank/DDBJ databases">
        <title>Genomic Encyclopedia of Archaeal and Bacterial Type Strains, Phase II (KMG-II): from individual species to whole genera.</title>
        <authorList>
            <person name="Goeker M."/>
        </authorList>
    </citation>
    <scope>NUCLEOTIDE SEQUENCE [LARGE SCALE GENOMIC DNA]</scope>
    <source>
        <strain evidence="3 4">DSM 17008</strain>
    </source>
</reference>
<gene>
    <name evidence="3" type="ORF">ATL39_2356</name>
</gene>
<dbReference type="Proteomes" id="UP000285120">
    <property type="component" value="Unassembled WGS sequence"/>
</dbReference>
<dbReference type="Pfam" id="PF14317">
    <property type="entry name" value="YcxB"/>
    <property type="match status" value="1"/>
</dbReference>
<sequence length="175" mass="20966">MENITCHGQLSQKEFVMLRLFDSRKRLVLISLPFFLLVFIFLLLMNLVDVYALSGLAVLFWSLAITLLYYALGICMMYFTSQKIYQKDPYTRRTNTYFINEEYVFQQNERGEAKHIWEEIHQVFEFANMFIIYLAPTRAVVLPHRFFESKDDREIVKKTMKQCVDKDKLHLKKHS</sequence>
<dbReference type="EMBL" id="RAPK01000009">
    <property type="protein sequence ID" value="RKD73150.1"/>
    <property type="molecule type" value="Genomic_DNA"/>
</dbReference>
<evidence type="ECO:0000313" key="4">
    <source>
        <dbReference type="Proteomes" id="UP000285120"/>
    </source>
</evidence>
<protein>
    <submittedName>
        <fullName evidence="3">YcxB-like protein</fullName>
    </submittedName>
</protein>
<feature type="domain" description="YcxB-like C-terminal" evidence="2">
    <location>
        <begin position="99"/>
        <end position="159"/>
    </location>
</feature>
<dbReference type="RefSeq" id="WP_120193524.1">
    <property type="nucleotide sequence ID" value="NZ_RAPK01000009.1"/>
</dbReference>
<comment type="caution">
    <text evidence="3">The sequence shown here is derived from an EMBL/GenBank/DDBJ whole genome shotgun (WGS) entry which is preliminary data.</text>
</comment>
<accession>A0A419V3U2</accession>
<name>A0A419V3U2_9BACL</name>
<evidence type="ECO:0000259" key="2">
    <source>
        <dbReference type="Pfam" id="PF14317"/>
    </source>
</evidence>
<dbReference type="InterPro" id="IPR025588">
    <property type="entry name" value="YcxB-like_C"/>
</dbReference>
<dbReference type="OrthoDB" id="2866610at2"/>